<evidence type="ECO:0000256" key="4">
    <source>
        <dbReference type="ARBA" id="ARBA00022679"/>
    </source>
</evidence>
<dbReference type="Pfam" id="PF02518">
    <property type="entry name" value="HATPase_c"/>
    <property type="match status" value="1"/>
</dbReference>
<dbReference type="Pfam" id="PF12282">
    <property type="entry name" value="GAF_PdtaS"/>
    <property type="match status" value="1"/>
</dbReference>
<keyword evidence="6 9" id="KW-0418">Kinase</keyword>
<evidence type="ECO:0000256" key="6">
    <source>
        <dbReference type="ARBA" id="ARBA00022777"/>
    </source>
</evidence>
<dbReference type="Proteomes" id="UP000198815">
    <property type="component" value="Unassembled WGS sequence"/>
</dbReference>
<dbReference type="AlphaFoldDB" id="A0A1H9R1C2"/>
<dbReference type="InterPro" id="IPR022066">
    <property type="entry name" value="PdtaS_GAF"/>
</dbReference>
<dbReference type="OrthoDB" id="9767435at2"/>
<dbReference type="EMBL" id="FOGZ01000005">
    <property type="protein sequence ID" value="SER65763.1"/>
    <property type="molecule type" value="Genomic_DNA"/>
</dbReference>
<dbReference type="InterPro" id="IPR038424">
    <property type="entry name" value="H_kinase_PdtaS_GAF_sf"/>
</dbReference>
<accession>A0A1H9R1C2</accession>
<protein>
    <recommendedName>
        <fullName evidence="2">histidine kinase</fullName>
        <ecNumber evidence="2">2.7.13.3</ecNumber>
    </recommendedName>
</protein>
<dbReference type="GO" id="GO:0004673">
    <property type="term" value="F:protein histidine kinase activity"/>
    <property type="evidence" value="ECO:0007669"/>
    <property type="project" value="UniProtKB-EC"/>
</dbReference>
<dbReference type="InterPro" id="IPR036890">
    <property type="entry name" value="HATPase_C_sf"/>
</dbReference>
<dbReference type="Gene3D" id="3.30.565.10">
    <property type="entry name" value="Histidine kinase-like ATPase, C-terminal domain"/>
    <property type="match status" value="1"/>
</dbReference>
<dbReference type="Gene3D" id="3.30.450.280">
    <property type="entry name" value="GAF domain"/>
    <property type="match status" value="1"/>
</dbReference>
<reference evidence="9 10" key="1">
    <citation type="submission" date="2016-10" db="EMBL/GenBank/DDBJ databases">
        <authorList>
            <person name="de Groot N.N."/>
        </authorList>
    </citation>
    <scope>NUCLEOTIDE SEQUENCE [LARGE SCALE GENOMIC DNA]</scope>
    <source>
        <strain evidence="9 10">DSM 16859</strain>
    </source>
</reference>
<dbReference type="PROSITE" id="PS50109">
    <property type="entry name" value="HIS_KIN"/>
    <property type="match status" value="1"/>
</dbReference>
<dbReference type="RefSeq" id="WP_091968157.1">
    <property type="nucleotide sequence ID" value="NZ_FOGZ01000005.1"/>
</dbReference>
<keyword evidence="7" id="KW-0067">ATP-binding</keyword>
<keyword evidence="3" id="KW-0597">Phosphoprotein</keyword>
<dbReference type="InterPro" id="IPR011495">
    <property type="entry name" value="Sig_transdc_His_kin_sub2_dim/P"/>
</dbReference>
<evidence type="ECO:0000256" key="7">
    <source>
        <dbReference type="ARBA" id="ARBA00022840"/>
    </source>
</evidence>
<dbReference type="PANTHER" id="PTHR41523:SF8">
    <property type="entry name" value="ETHYLENE RESPONSE SENSOR PROTEIN"/>
    <property type="match status" value="1"/>
</dbReference>
<organism evidence="9 10">
    <name type="scientific">Propionibacterium cyclohexanicum</name>
    <dbReference type="NCBI Taxonomy" id="64702"/>
    <lineage>
        <taxon>Bacteria</taxon>
        <taxon>Bacillati</taxon>
        <taxon>Actinomycetota</taxon>
        <taxon>Actinomycetes</taxon>
        <taxon>Propionibacteriales</taxon>
        <taxon>Propionibacteriaceae</taxon>
        <taxon>Propionibacterium</taxon>
    </lineage>
</organism>
<keyword evidence="5" id="KW-0547">Nucleotide-binding</keyword>
<sequence>MLSMSEVLAEHTVLGEDDRIWLTAFVREWHLLSDTSFSDLVLWVPDADENVFWAAAQRRPVTGPTALEDDVVGDDISYEPDSLVVEAYLSREISETSNNKLQAGIPVDVWAIPIIRHGEVIGIVERHTNQMGVRAPGAMEDCYLEVAEILADMVRHGIYPIHPPSDPTTSPRVGDGLVYATDSGVISYASPNAVSAYRRLGLVGDMLGEGIRELSTTAVGAAISPVAPTTGHDFDLGSVGEFDTQNEHGCVRLRVMPLSQAGHRAGVLVTCRDITELRDRERELVTKDATIREIHHRVKNNLQTVAALLRLQARRCHSAEAESALYDAMSRVQSIAVVHEILSQSFDEAAQFDEVADKILQTVGDVASTRGGLRAKRQGSFGLVPAKVATSLSLIMTELCQNALEHGLGDRAGEVFVRPRRDAHGALVLDVVDQGAGLPEGFVMGASDSLGTSIVTTLVADLGGEFTLFNNPGAPGATSRVIVPAETLRV</sequence>
<dbReference type="InterPro" id="IPR003594">
    <property type="entry name" value="HATPase_dom"/>
</dbReference>
<keyword evidence="4" id="KW-0808">Transferase</keyword>
<keyword evidence="10" id="KW-1185">Reference proteome</keyword>
<dbReference type="InterPro" id="IPR005467">
    <property type="entry name" value="His_kinase_dom"/>
</dbReference>
<dbReference type="Pfam" id="PF07568">
    <property type="entry name" value="HisKA_2"/>
    <property type="match status" value="1"/>
</dbReference>
<dbReference type="GO" id="GO:0005524">
    <property type="term" value="F:ATP binding"/>
    <property type="evidence" value="ECO:0007669"/>
    <property type="project" value="UniProtKB-KW"/>
</dbReference>
<evidence type="ECO:0000313" key="10">
    <source>
        <dbReference type="Proteomes" id="UP000198815"/>
    </source>
</evidence>
<evidence type="ECO:0000256" key="1">
    <source>
        <dbReference type="ARBA" id="ARBA00000085"/>
    </source>
</evidence>
<comment type="catalytic activity">
    <reaction evidence="1">
        <text>ATP + protein L-histidine = ADP + protein N-phospho-L-histidine.</text>
        <dbReference type="EC" id="2.7.13.3"/>
    </reaction>
</comment>
<evidence type="ECO:0000256" key="2">
    <source>
        <dbReference type="ARBA" id="ARBA00012438"/>
    </source>
</evidence>
<feature type="domain" description="Histidine kinase" evidence="8">
    <location>
        <begin position="293"/>
        <end position="487"/>
    </location>
</feature>
<dbReference type="SMART" id="SM00387">
    <property type="entry name" value="HATPase_c"/>
    <property type="match status" value="1"/>
</dbReference>
<proteinExistence type="predicted"/>
<evidence type="ECO:0000256" key="3">
    <source>
        <dbReference type="ARBA" id="ARBA00022553"/>
    </source>
</evidence>
<dbReference type="PANTHER" id="PTHR41523">
    <property type="entry name" value="TWO-COMPONENT SYSTEM SENSOR PROTEIN"/>
    <property type="match status" value="1"/>
</dbReference>
<evidence type="ECO:0000313" key="9">
    <source>
        <dbReference type="EMBL" id="SER65763.1"/>
    </source>
</evidence>
<dbReference type="SMART" id="SM00911">
    <property type="entry name" value="HWE_HK"/>
    <property type="match status" value="1"/>
</dbReference>
<name>A0A1H9R1C2_9ACTN</name>
<gene>
    <name evidence="9" type="ORF">SAMN05443377_10532</name>
</gene>
<evidence type="ECO:0000256" key="5">
    <source>
        <dbReference type="ARBA" id="ARBA00022741"/>
    </source>
</evidence>
<dbReference type="InterPro" id="IPR011102">
    <property type="entry name" value="Sig_transdc_His_kinase_HWE"/>
</dbReference>
<dbReference type="STRING" id="64702.SAMN05443377_10532"/>
<dbReference type="EC" id="2.7.13.3" evidence="2"/>
<dbReference type="Gene3D" id="3.30.450.20">
    <property type="entry name" value="PAS domain"/>
    <property type="match status" value="1"/>
</dbReference>
<evidence type="ECO:0000259" key="8">
    <source>
        <dbReference type="PROSITE" id="PS50109"/>
    </source>
</evidence>
<dbReference type="SUPFAM" id="SSF55874">
    <property type="entry name" value="ATPase domain of HSP90 chaperone/DNA topoisomerase II/histidine kinase"/>
    <property type="match status" value="1"/>
</dbReference>